<reference evidence="1" key="2">
    <citation type="journal article" date="2020" name="Nat. Commun.">
        <title>Large-scale genome sequencing of mycorrhizal fungi provides insights into the early evolution of symbiotic traits.</title>
        <authorList>
            <person name="Miyauchi S."/>
            <person name="Kiss E."/>
            <person name="Kuo A."/>
            <person name="Drula E."/>
            <person name="Kohler A."/>
            <person name="Sanchez-Garcia M."/>
            <person name="Morin E."/>
            <person name="Andreopoulos B."/>
            <person name="Barry K.W."/>
            <person name="Bonito G."/>
            <person name="Buee M."/>
            <person name="Carver A."/>
            <person name="Chen C."/>
            <person name="Cichocki N."/>
            <person name="Clum A."/>
            <person name="Culley D."/>
            <person name="Crous P.W."/>
            <person name="Fauchery L."/>
            <person name="Girlanda M."/>
            <person name="Hayes R.D."/>
            <person name="Keri Z."/>
            <person name="LaButti K."/>
            <person name="Lipzen A."/>
            <person name="Lombard V."/>
            <person name="Magnuson J."/>
            <person name="Maillard F."/>
            <person name="Murat C."/>
            <person name="Nolan M."/>
            <person name="Ohm R.A."/>
            <person name="Pangilinan J."/>
            <person name="Pereira M.F."/>
            <person name="Perotto S."/>
            <person name="Peter M."/>
            <person name="Pfister S."/>
            <person name="Riley R."/>
            <person name="Sitrit Y."/>
            <person name="Stielow J.B."/>
            <person name="Szollosi G."/>
            <person name="Zifcakova L."/>
            <person name="Stursova M."/>
            <person name="Spatafora J.W."/>
            <person name="Tedersoo L."/>
            <person name="Vaario L.M."/>
            <person name="Yamada A."/>
            <person name="Yan M."/>
            <person name="Wang P."/>
            <person name="Xu J."/>
            <person name="Bruns T."/>
            <person name="Baldrian P."/>
            <person name="Vilgalys R."/>
            <person name="Dunand C."/>
            <person name="Henrissat B."/>
            <person name="Grigoriev I.V."/>
            <person name="Hibbett D."/>
            <person name="Nagy L.G."/>
            <person name="Martin F.M."/>
        </authorList>
    </citation>
    <scope>NUCLEOTIDE SEQUENCE</scope>
    <source>
        <strain evidence="1">P2</strain>
    </source>
</reference>
<proteinExistence type="predicted"/>
<evidence type="ECO:0000313" key="1">
    <source>
        <dbReference type="EMBL" id="KAF9646416.1"/>
    </source>
</evidence>
<evidence type="ECO:0000313" key="2">
    <source>
        <dbReference type="Proteomes" id="UP000886501"/>
    </source>
</evidence>
<name>A0ACB6ZA00_THEGA</name>
<accession>A0ACB6ZA00</accession>
<comment type="caution">
    <text evidence="1">The sequence shown here is derived from an EMBL/GenBank/DDBJ whole genome shotgun (WGS) entry which is preliminary data.</text>
</comment>
<protein>
    <submittedName>
        <fullName evidence="1">Uncharacterized protein</fullName>
    </submittedName>
</protein>
<reference evidence="1" key="1">
    <citation type="submission" date="2019-10" db="EMBL/GenBank/DDBJ databases">
        <authorList>
            <consortium name="DOE Joint Genome Institute"/>
            <person name="Kuo A."/>
            <person name="Miyauchi S."/>
            <person name="Kiss E."/>
            <person name="Drula E."/>
            <person name="Kohler A."/>
            <person name="Sanchez-Garcia M."/>
            <person name="Andreopoulos B."/>
            <person name="Barry K.W."/>
            <person name="Bonito G."/>
            <person name="Buee M."/>
            <person name="Carver A."/>
            <person name="Chen C."/>
            <person name="Cichocki N."/>
            <person name="Clum A."/>
            <person name="Culley D."/>
            <person name="Crous P.W."/>
            <person name="Fauchery L."/>
            <person name="Girlanda M."/>
            <person name="Hayes R."/>
            <person name="Keri Z."/>
            <person name="Labutti K."/>
            <person name="Lipzen A."/>
            <person name="Lombard V."/>
            <person name="Magnuson J."/>
            <person name="Maillard F."/>
            <person name="Morin E."/>
            <person name="Murat C."/>
            <person name="Nolan M."/>
            <person name="Ohm R."/>
            <person name="Pangilinan J."/>
            <person name="Pereira M."/>
            <person name="Perotto S."/>
            <person name="Peter M."/>
            <person name="Riley R."/>
            <person name="Sitrit Y."/>
            <person name="Stielow B."/>
            <person name="Szollosi G."/>
            <person name="Zifcakova L."/>
            <person name="Stursova M."/>
            <person name="Spatafora J.W."/>
            <person name="Tedersoo L."/>
            <person name="Vaario L.-M."/>
            <person name="Yamada A."/>
            <person name="Yan M."/>
            <person name="Wang P."/>
            <person name="Xu J."/>
            <person name="Bruns T."/>
            <person name="Baldrian P."/>
            <person name="Vilgalys R."/>
            <person name="Henrissat B."/>
            <person name="Grigoriev I.V."/>
            <person name="Hibbett D."/>
            <person name="Nagy L.G."/>
            <person name="Martin F.M."/>
        </authorList>
    </citation>
    <scope>NUCLEOTIDE SEQUENCE</scope>
    <source>
        <strain evidence="1">P2</strain>
    </source>
</reference>
<dbReference type="EMBL" id="MU118058">
    <property type="protein sequence ID" value="KAF9646416.1"/>
    <property type="molecule type" value="Genomic_DNA"/>
</dbReference>
<dbReference type="Proteomes" id="UP000886501">
    <property type="component" value="Unassembled WGS sequence"/>
</dbReference>
<organism evidence="1 2">
    <name type="scientific">Thelephora ganbajun</name>
    <name type="common">Ganba fungus</name>
    <dbReference type="NCBI Taxonomy" id="370292"/>
    <lineage>
        <taxon>Eukaryota</taxon>
        <taxon>Fungi</taxon>
        <taxon>Dikarya</taxon>
        <taxon>Basidiomycota</taxon>
        <taxon>Agaricomycotina</taxon>
        <taxon>Agaricomycetes</taxon>
        <taxon>Thelephorales</taxon>
        <taxon>Thelephoraceae</taxon>
        <taxon>Thelephora</taxon>
    </lineage>
</organism>
<sequence length="189" mass="20319">MSSFKSNVVRGVAAPMGSDLTLTDLLSIGLVNWEGANLGVDCAQDGMCYATTVTERLLSRLEIVEGQVTTQANALQLQVSGLDSLLNQRSKDHCFLLAQAATLEQEVEVLMQTVAQLEGEFGILLARVEALEWTTPSAYLSVEDLFCQGAGGEVEEMDSDAAWELGLHPDFSALVDRPDPVDTSAPLFP</sequence>
<keyword evidence="2" id="KW-1185">Reference proteome</keyword>
<gene>
    <name evidence="1" type="ORF">BDM02DRAFT_3188829</name>
</gene>